<evidence type="ECO:0000313" key="4">
    <source>
        <dbReference type="Proteomes" id="UP001066276"/>
    </source>
</evidence>
<proteinExistence type="predicted"/>
<reference evidence="3" key="1">
    <citation type="journal article" date="2022" name="bioRxiv">
        <title>Sequencing and chromosome-scale assembly of the giantPleurodeles waltlgenome.</title>
        <authorList>
            <person name="Brown T."/>
            <person name="Elewa A."/>
            <person name="Iarovenko S."/>
            <person name="Subramanian E."/>
            <person name="Araus A.J."/>
            <person name="Petzold A."/>
            <person name="Susuki M."/>
            <person name="Suzuki K.-i.T."/>
            <person name="Hayashi T."/>
            <person name="Toyoda A."/>
            <person name="Oliveira C."/>
            <person name="Osipova E."/>
            <person name="Leigh N.D."/>
            <person name="Simon A."/>
            <person name="Yun M.H."/>
        </authorList>
    </citation>
    <scope>NUCLEOTIDE SEQUENCE</scope>
    <source>
        <strain evidence="3">20211129_DDA</strain>
        <tissue evidence="3">Liver</tissue>
    </source>
</reference>
<evidence type="ECO:0000256" key="2">
    <source>
        <dbReference type="SAM" id="SignalP"/>
    </source>
</evidence>
<gene>
    <name evidence="3" type="ORF">NDU88_001074</name>
</gene>
<feature type="region of interest" description="Disordered" evidence="1">
    <location>
        <begin position="52"/>
        <end position="181"/>
    </location>
</feature>
<evidence type="ECO:0000313" key="3">
    <source>
        <dbReference type="EMBL" id="KAJ1122588.1"/>
    </source>
</evidence>
<dbReference type="EMBL" id="JANPWB010000011">
    <property type="protein sequence ID" value="KAJ1122588.1"/>
    <property type="molecule type" value="Genomic_DNA"/>
</dbReference>
<feature type="chain" id="PRO_5043529624" evidence="2">
    <location>
        <begin position="22"/>
        <end position="181"/>
    </location>
</feature>
<keyword evidence="2" id="KW-0732">Signal</keyword>
<organism evidence="3 4">
    <name type="scientific">Pleurodeles waltl</name>
    <name type="common">Iberian ribbed newt</name>
    <dbReference type="NCBI Taxonomy" id="8319"/>
    <lineage>
        <taxon>Eukaryota</taxon>
        <taxon>Metazoa</taxon>
        <taxon>Chordata</taxon>
        <taxon>Craniata</taxon>
        <taxon>Vertebrata</taxon>
        <taxon>Euteleostomi</taxon>
        <taxon>Amphibia</taxon>
        <taxon>Batrachia</taxon>
        <taxon>Caudata</taxon>
        <taxon>Salamandroidea</taxon>
        <taxon>Salamandridae</taxon>
        <taxon>Pleurodelinae</taxon>
        <taxon>Pleurodeles</taxon>
    </lineage>
</organism>
<sequence length="181" mass="19212">MHHLYVLLSSFQIYNLQCAGAAEDGGCIKSQLGRGPRNIRCLKPDLGAACADRGGRGTGSPAGNKGAHLSRPREDPGSGGDERRRRPGTRPGDRGWRCLGAPEREQTGPPSEAEAVLVTLGPTKRVQKRCRKSREASHLQLHAGAGQGNPRLPRAWLQQESVRRAGPQGSKQGPALCGSAA</sequence>
<name>A0AAV7P2Q5_PLEWA</name>
<protein>
    <submittedName>
        <fullName evidence="3">Uncharacterized protein</fullName>
    </submittedName>
</protein>
<keyword evidence="4" id="KW-1185">Reference proteome</keyword>
<evidence type="ECO:0000256" key="1">
    <source>
        <dbReference type="SAM" id="MobiDB-lite"/>
    </source>
</evidence>
<feature type="compositionally biased region" description="Basic and acidic residues" evidence="1">
    <location>
        <begin position="71"/>
        <end position="84"/>
    </location>
</feature>
<dbReference type="Proteomes" id="UP001066276">
    <property type="component" value="Chromosome 7"/>
</dbReference>
<dbReference type="AlphaFoldDB" id="A0AAV7P2Q5"/>
<feature type="compositionally biased region" description="Basic and acidic residues" evidence="1">
    <location>
        <begin position="91"/>
        <end position="106"/>
    </location>
</feature>
<comment type="caution">
    <text evidence="3">The sequence shown here is derived from an EMBL/GenBank/DDBJ whole genome shotgun (WGS) entry which is preliminary data.</text>
</comment>
<feature type="signal peptide" evidence="2">
    <location>
        <begin position="1"/>
        <end position="21"/>
    </location>
</feature>
<accession>A0AAV7P2Q5</accession>